<keyword evidence="2" id="KW-1185">Reference proteome</keyword>
<proteinExistence type="predicted"/>
<evidence type="ECO:0000313" key="2">
    <source>
        <dbReference type="Proteomes" id="UP000238672"/>
    </source>
</evidence>
<dbReference type="Proteomes" id="UP000238672">
    <property type="component" value="Unassembled WGS sequence"/>
</dbReference>
<organism evidence="1 2">
    <name type="scientific">Candidatus Phytoplasma phoenicium</name>
    <dbReference type="NCBI Taxonomy" id="198422"/>
    <lineage>
        <taxon>Bacteria</taxon>
        <taxon>Bacillati</taxon>
        <taxon>Mycoplasmatota</taxon>
        <taxon>Mollicutes</taxon>
        <taxon>Acholeplasmatales</taxon>
        <taxon>Acholeplasmataceae</taxon>
        <taxon>Candidatus Phytoplasma</taxon>
        <taxon>16SrIX (Pigeon pea witches'-broom group)</taxon>
    </lineage>
</organism>
<gene>
    <name evidence="1" type="ORF">C6B37_01210</name>
</gene>
<dbReference type="EMBL" id="PUUG01000026">
    <property type="protein sequence ID" value="PQP79771.1"/>
    <property type="molecule type" value="Genomic_DNA"/>
</dbReference>
<comment type="caution">
    <text evidence="1">The sequence shown here is derived from an EMBL/GenBank/DDBJ whole genome shotgun (WGS) entry which is preliminary data.</text>
</comment>
<accession>A0A2S8NUV2</accession>
<dbReference type="AlphaFoldDB" id="A0A2S8NUV2"/>
<evidence type="ECO:0000313" key="1">
    <source>
        <dbReference type="EMBL" id="PQP79771.1"/>
    </source>
</evidence>
<sequence>MAFFFCLGYQRIKNDQGLTFFHQNQTLFSQKHRQFLGKTATFYFTAYYSATPFDSLKARKKYLLMLESLNHISHLSQLKKYQPL</sequence>
<name>A0A2S8NUV2_9MOLU</name>
<protein>
    <submittedName>
        <fullName evidence="1">Uncharacterized protein</fullName>
    </submittedName>
</protein>
<reference evidence="1 2" key="1">
    <citation type="submission" date="2018-02" db="EMBL/GenBank/DDBJ databases">
        <title>Metagenomics reveals mixed infection of spiroplasma and phytoplasma in chicory.</title>
        <authorList>
            <person name="Polano C."/>
            <person name="Moruzzi S."/>
            <person name="Ermacora P."/>
            <person name="Ferrini F."/>
            <person name="Martini M."/>
            <person name="Firrao G."/>
        </authorList>
    </citation>
    <scope>NUCLEOTIDE SEQUENCE [LARGE SCALE GENOMIC DNA]</scope>
    <source>
        <strain evidence="1 2">ChiP</strain>
    </source>
</reference>